<keyword evidence="2" id="KW-1185">Reference proteome</keyword>
<dbReference type="InterPro" id="IPR043519">
    <property type="entry name" value="NT_sf"/>
</dbReference>
<dbReference type="EMBL" id="JMCB01000008">
    <property type="protein sequence ID" value="KFE67083.1"/>
    <property type="molecule type" value="Genomic_DNA"/>
</dbReference>
<dbReference type="Gene3D" id="3.30.460.10">
    <property type="entry name" value="Beta Polymerase, domain 2"/>
    <property type="match status" value="1"/>
</dbReference>
<dbReference type="Proteomes" id="UP000028725">
    <property type="component" value="Unassembled WGS sequence"/>
</dbReference>
<dbReference type="STRING" id="394096.DB31_8436"/>
<accession>A0A085WHC0</accession>
<evidence type="ECO:0000313" key="1">
    <source>
        <dbReference type="EMBL" id="KFE67083.1"/>
    </source>
</evidence>
<sequence>MKVVSLIPQLPELPICTVEEMGLRELERLRLILRGGSVIDWRRMHFQSRDEVDHFLRLCQLDVSRLYDDAWARAVLADAVEYLRKTFNYRVAEAVANPAEIHDLFLYASGAKGLPKYRRIACIVLKVMHVIQHIEGRDLLFQLPVSEAELADLVTAKVLSVAQEIQAKGLPVLEFAHSIKTRDSLVTKLIAKKETVAAQVYDRTRFRIITKRHEDILPILYFLTQRLFPFNFVVPGQTENSLLPFKSVLAEHPHFEQYATQLHLDRDYEDREDRTSNQFSGSTFRALNFIVDMPLRMDAYLPPPEKDIRPRKGRVVFCLVEFQIMNEETARLNEEGENAHKLYKRRQKRRVLRRLARGLVVPKRQG</sequence>
<organism evidence="1 2">
    <name type="scientific">Hyalangium minutum</name>
    <dbReference type="NCBI Taxonomy" id="394096"/>
    <lineage>
        <taxon>Bacteria</taxon>
        <taxon>Pseudomonadati</taxon>
        <taxon>Myxococcota</taxon>
        <taxon>Myxococcia</taxon>
        <taxon>Myxococcales</taxon>
        <taxon>Cystobacterineae</taxon>
        <taxon>Archangiaceae</taxon>
        <taxon>Hyalangium</taxon>
    </lineage>
</organism>
<dbReference type="OrthoDB" id="5496958at2"/>
<protein>
    <recommendedName>
        <fullName evidence="3">TIGR04552 family protein</fullName>
    </recommendedName>
</protein>
<gene>
    <name evidence="1" type="ORF">DB31_8436</name>
</gene>
<dbReference type="NCBIfam" id="TIGR04552">
    <property type="entry name" value="TIGR04552 family protein"/>
    <property type="match status" value="1"/>
</dbReference>
<dbReference type="AlphaFoldDB" id="A0A085WHC0"/>
<reference evidence="1 2" key="1">
    <citation type="submission" date="2014-04" db="EMBL/GenBank/DDBJ databases">
        <title>Genome assembly of Hyalangium minutum DSM 14724.</title>
        <authorList>
            <person name="Sharma G."/>
            <person name="Subramanian S."/>
        </authorList>
    </citation>
    <scope>NUCLEOTIDE SEQUENCE [LARGE SCALE GENOMIC DNA]</scope>
    <source>
        <strain evidence="1 2">DSM 14724</strain>
    </source>
</reference>
<evidence type="ECO:0000313" key="2">
    <source>
        <dbReference type="Proteomes" id="UP000028725"/>
    </source>
</evidence>
<evidence type="ECO:0008006" key="3">
    <source>
        <dbReference type="Google" id="ProtNLM"/>
    </source>
</evidence>
<dbReference type="PATRIC" id="fig|394096.3.peg.4477"/>
<comment type="caution">
    <text evidence="1">The sequence shown here is derived from an EMBL/GenBank/DDBJ whole genome shotgun (WGS) entry which is preliminary data.</text>
</comment>
<name>A0A085WHC0_9BACT</name>
<dbReference type="InterPro" id="IPR030824">
    <property type="entry name" value="CHP04562"/>
</dbReference>
<proteinExistence type="predicted"/>
<dbReference type="RefSeq" id="WP_044191062.1">
    <property type="nucleotide sequence ID" value="NZ_JMCB01000008.1"/>
</dbReference>
<dbReference type="NCBIfam" id="TIGR04562">
    <property type="entry name" value="TIGR04552 family protein"/>
    <property type="match status" value="1"/>
</dbReference>